<accession>D8QD39</accession>
<dbReference type="HOGENOM" id="CLU_1587455_0_0_1"/>
<dbReference type="KEGG" id="scm:SCHCO_01174748"/>
<reference evidence="1 2" key="1">
    <citation type="journal article" date="2010" name="Nat. Biotechnol.">
        <title>Genome sequence of the model mushroom Schizophyllum commune.</title>
        <authorList>
            <person name="Ohm R.A."/>
            <person name="de Jong J.F."/>
            <person name="Lugones L.G."/>
            <person name="Aerts A."/>
            <person name="Kothe E."/>
            <person name="Stajich J.E."/>
            <person name="de Vries R.P."/>
            <person name="Record E."/>
            <person name="Levasseur A."/>
            <person name="Baker S.E."/>
            <person name="Bartholomew K.A."/>
            <person name="Coutinho P.M."/>
            <person name="Erdmann S."/>
            <person name="Fowler T.J."/>
            <person name="Gathman A.C."/>
            <person name="Lombard V."/>
            <person name="Henrissat B."/>
            <person name="Knabe N."/>
            <person name="Kuees U."/>
            <person name="Lilly W.W."/>
            <person name="Lindquist E."/>
            <person name="Lucas S."/>
            <person name="Magnuson J.K."/>
            <person name="Piumi F."/>
            <person name="Raudaskoski M."/>
            <person name="Salamov A."/>
            <person name="Schmutz J."/>
            <person name="Schwarze F.W.M.R."/>
            <person name="vanKuyk P.A."/>
            <person name="Horton J.S."/>
            <person name="Grigoriev I.V."/>
            <person name="Woesten H.A.B."/>
        </authorList>
    </citation>
    <scope>NUCLEOTIDE SEQUENCE [LARGE SCALE GENOMIC DNA]</scope>
    <source>
        <strain evidence="2">H4-8 / FGSC 9210</strain>
    </source>
</reference>
<protein>
    <submittedName>
        <fullName evidence="1">Uncharacterized protein</fullName>
    </submittedName>
</protein>
<gene>
    <name evidence="1" type="ORF">SCHCODRAFT_111782</name>
</gene>
<keyword evidence="2" id="KW-1185">Reference proteome</keyword>
<dbReference type="VEuPathDB" id="FungiDB:SCHCODRAFT_01174748"/>
<dbReference type="RefSeq" id="XP_003028511.1">
    <property type="nucleotide sequence ID" value="XM_003028465.1"/>
</dbReference>
<evidence type="ECO:0000313" key="2">
    <source>
        <dbReference type="Proteomes" id="UP000007431"/>
    </source>
</evidence>
<evidence type="ECO:0000313" key="1">
    <source>
        <dbReference type="EMBL" id="EFI93608.1"/>
    </source>
</evidence>
<dbReference type="AlphaFoldDB" id="D8QD39"/>
<feature type="non-terminal residue" evidence="1">
    <location>
        <position position="168"/>
    </location>
</feature>
<proteinExistence type="predicted"/>
<dbReference type="Proteomes" id="UP000007431">
    <property type="component" value="Unassembled WGS sequence"/>
</dbReference>
<name>D8QD39_SCHCM</name>
<sequence length="168" mass="18814">MLFEDIFFPPSNPDSVVIVQSDGLRTAYGRRRIEVLGFEDFTRLLSGTSQGVGGTHRTIHDDTSRLGKFWAARVRVLFIGKEELLPVSIESWPRLLLQVAEIHVLPDGAPLPTESLMGPAELVGLPTAEPQSYLTTNKVMDWVAKVIGVVLLLHFLFEVWRNVAEFIM</sequence>
<dbReference type="EMBL" id="GL377310">
    <property type="protein sequence ID" value="EFI93608.1"/>
    <property type="molecule type" value="Genomic_DNA"/>
</dbReference>
<dbReference type="InParanoid" id="D8QD39"/>
<organism evidence="2">
    <name type="scientific">Schizophyllum commune (strain H4-8 / FGSC 9210)</name>
    <name type="common">Split gill fungus</name>
    <dbReference type="NCBI Taxonomy" id="578458"/>
    <lineage>
        <taxon>Eukaryota</taxon>
        <taxon>Fungi</taxon>
        <taxon>Dikarya</taxon>
        <taxon>Basidiomycota</taxon>
        <taxon>Agaricomycotina</taxon>
        <taxon>Agaricomycetes</taxon>
        <taxon>Agaricomycetidae</taxon>
        <taxon>Agaricales</taxon>
        <taxon>Schizophyllaceae</taxon>
        <taxon>Schizophyllum</taxon>
    </lineage>
</organism>
<dbReference type="GeneID" id="9590781"/>